<keyword evidence="1" id="KW-0145">Chemotaxis</keyword>
<keyword evidence="5" id="KW-0812">Transmembrane</keyword>
<dbReference type="CDD" id="cd06225">
    <property type="entry name" value="HAMP"/>
    <property type="match status" value="1"/>
</dbReference>
<feature type="compositionally biased region" description="Basic and acidic residues" evidence="4">
    <location>
        <begin position="381"/>
        <end position="405"/>
    </location>
</feature>
<evidence type="ECO:0000313" key="9">
    <source>
        <dbReference type="Proteomes" id="UP001438953"/>
    </source>
</evidence>
<evidence type="ECO:0000256" key="3">
    <source>
        <dbReference type="PROSITE-ProRule" id="PRU00284"/>
    </source>
</evidence>
<evidence type="ECO:0000256" key="4">
    <source>
        <dbReference type="SAM" id="MobiDB-lite"/>
    </source>
</evidence>
<dbReference type="InterPro" id="IPR051310">
    <property type="entry name" value="MCP_chemotaxis"/>
</dbReference>
<dbReference type="InterPro" id="IPR004089">
    <property type="entry name" value="MCPsignal_dom"/>
</dbReference>
<name>A0ABV1SKB0_9RHOB</name>
<dbReference type="PROSITE" id="PS50885">
    <property type="entry name" value="HAMP"/>
    <property type="match status" value="2"/>
</dbReference>
<dbReference type="EMBL" id="JAYWLC010000013">
    <property type="protein sequence ID" value="MER5173011.1"/>
    <property type="molecule type" value="Genomic_DNA"/>
</dbReference>
<keyword evidence="5" id="KW-1133">Transmembrane helix</keyword>
<evidence type="ECO:0000259" key="6">
    <source>
        <dbReference type="PROSITE" id="PS50111"/>
    </source>
</evidence>
<organism evidence="8 9">
    <name type="scientific">Thioclava kandeliae</name>
    <dbReference type="NCBI Taxonomy" id="3070818"/>
    <lineage>
        <taxon>Bacteria</taxon>
        <taxon>Pseudomonadati</taxon>
        <taxon>Pseudomonadota</taxon>
        <taxon>Alphaproteobacteria</taxon>
        <taxon>Rhodobacterales</taxon>
        <taxon>Paracoccaceae</taxon>
        <taxon>Thioclava</taxon>
    </lineage>
</organism>
<dbReference type="RefSeq" id="WP_350938163.1">
    <property type="nucleotide sequence ID" value="NZ_JAYWLC010000013.1"/>
</dbReference>
<keyword evidence="5" id="KW-0472">Membrane</keyword>
<dbReference type="PRINTS" id="PR00260">
    <property type="entry name" value="CHEMTRNSDUCR"/>
</dbReference>
<dbReference type="Gene3D" id="1.10.287.950">
    <property type="entry name" value="Methyl-accepting chemotaxis protein"/>
    <property type="match status" value="1"/>
</dbReference>
<dbReference type="PROSITE" id="PS50111">
    <property type="entry name" value="CHEMOTAXIS_TRANSDUC_2"/>
    <property type="match status" value="1"/>
</dbReference>
<proteinExistence type="inferred from homology"/>
<dbReference type="Gene3D" id="3.30.450.20">
    <property type="entry name" value="PAS domain"/>
    <property type="match status" value="2"/>
</dbReference>
<dbReference type="Pfam" id="PF00672">
    <property type="entry name" value="HAMP"/>
    <property type="match status" value="1"/>
</dbReference>
<evidence type="ECO:0000256" key="2">
    <source>
        <dbReference type="ARBA" id="ARBA00029447"/>
    </source>
</evidence>
<dbReference type="SMART" id="SM00304">
    <property type="entry name" value="HAMP"/>
    <property type="match status" value="2"/>
</dbReference>
<feature type="transmembrane region" description="Helical" evidence="5">
    <location>
        <begin position="264"/>
        <end position="287"/>
    </location>
</feature>
<protein>
    <submittedName>
        <fullName evidence="8">Methyl-accepting chemotaxis protein</fullName>
    </submittedName>
</protein>
<feature type="region of interest" description="Disordered" evidence="4">
    <location>
        <begin position="371"/>
        <end position="405"/>
    </location>
</feature>
<sequence length="714" mass="76083">MDLAIHKAAWAAEQVGGSLTQATSAATALSGLLEGYFDHGGGETTQVIDMLQDVSLQYENLYSSWMSGMPDGSTDAFVTGDKGRNEAGIFTPYWTKNEQGTVDLITFPVDTDAEWFKAPVEENRPIATEPYRAVDGTLMTSIAVPVHHDGRTIGVAGVDITLGKLDALLRQMKTFEGGRMMLVDAGAKWVVGEDESQLMSVYDAPGSDLVRDALSDGQPRVITGFEDGRTRLVMPFTAPGMNRTWATILDVPKAVFAAPVISQLLSAALGGALILLLALGVIGAAASRLVRRPLAGMLASVDDLAAGHYSAPVPGTRGRDEIGAMARSVETLRLGLIEKTELEAEQARMREEAEAAQQARLAEEARQREEAEALRLAQAEAEARAEAETREARERAEAEKSARARELSQVVDSLAGGLRALSKGNLDVTLQERFAEIYDPLRIDFNDTVRHLTELVSSISHATQEINGGSHEIARATSDLSQQTETSAATLEQTAAALNELTVSVRSAAESSHHADGLVRDVSQKASASMSVVENTVLAMEQISASSSQVSKIIDVIDDIAFQTNLLALNAGVEAARAGDAGRGFAVVASEVRELAQRSANAAREINDLIMKSGDQVTNGVTLVSQTGEALRDILESIKVVSVNVGDIAASADEQSSTIGEINTAVNQLDRAQQRNAAAFEETTAACTALNRQAHDLAGLVGQFRLSEEHRRVA</sequence>
<comment type="similarity">
    <text evidence="2">Belongs to the methyl-accepting chemotaxis (MCP) protein family.</text>
</comment>
<dbReference type="Gene3D" id="1.10.8.500">
    <property type="entry name" value="HAMP domain in histidine kinase"/>
    <property type="match status" value="1"/>
</dbReference>
<evidence type="ECO:0000259" key="7">
    <source>
        <dbReference type="PROSITE" id="PS50885"/>
    </source>
</evidence>
<dbReference type="SUPFAM" id="SSF158472">
    <property type="entry name" value="HAMP domain-like"/>
    <property type="match status" value="1"/>
</dbReference>
<feature type="domain" description="HAMP" evidence="7">
    <location>
        <begin position="288"/>
        <end position="341"/>
    </location>
</feature>
<reference evidence="8 9" key="1">
    <citation type="submission" date="2024-01" db="EMBL/GenBank/DDBJ databases">
        <authorList>
            <person name="Deng Y."/>
            <person name="Su J."/>
        </authorList>
    </citation>
    <scope>NUCLEOTIDE SEQUENCE [LARGE SCALE GENOMIC DNA]</scope>
    <source>
        <strain evidence="8 9">CPCC 100088</strain>
    </source>
</reference>
<feature type="domain" description="HAMP" evidence="7">
    <location>
        <begin position="405"/>
        <end position="457"/>
    </location>
</feature>
<accession>A0ABV1SKB0</accession>
<comment type="caution">
    <text evidence="8">The sequence shown here is derived from an EMBL/GenBank/DDBJ whole genome shotgun (WGS) entry which is preliminary data.</text>
</comment>
<dbReference type="Proteomes" id="UP001438953">
    <property type="component" value="Unassembled WGS sequence"/>
</dbReference>
<feature type="domain" description="Methyl-accepting transducer" evidence="6">
    <location>
        <begin position="462"/>
        <end position="691"/>
    </location>
</feature>
<evidence type="ECO:0000256" key="5">
    <source>
        <dbReference type="SAM" id="Phobius"/>
    </source>
</evidence>
<keyword evidence="9" id="KW-1185">Reference proteome</keyword>
<dbReference type="CDD" id="cd12913">
    <property type="entry name" value="PDC1_MCP_like"/>
    <property type="match status" value="1"/>
</dbReference>
<evidence type="ECO:0000313" key="8">
    <source>
        <dbReference type="EMBL" id="MER5173011.1"/>
    </source>
</evidence>
<dbReference type="SMART" id="SM00283">
    <property type="entry name" value="MA"/>
    <property type="match status" value="1"/>
</dbReference>
<dbReference type="SUPFAM" id="SSF58104">
    <property type="entry name" value="Methyl-accepting chemotaxis protein (MCP) signaling domain"/>
    <property type="match status" value="1"/>
</dbReference>
<dbReference type="Pfam" id="PF22673">
    <property type="entry name" value="MCP-like_PDC_1"/>
    <property type="match status" value="1"/>
</dbReference>
<reference evidence="8 9" key="2">
    <citation type="submission" date="2024-06" db="EMBL/GenBank/DDBJ databases">
        <title>Thioclava kandeliae sp. nov. from a rhizosphere soil sample of Kandelia candel in a mangrove.</title>
        <authorList>
            <person name="Mu T."/>
        </authorList>
    </citation>
    <scope>NUCLEOTIDE SEQUENCE [LARGE SCALE GENOMIC DNA]</scope>
    <source>
        <strain evidence="8 9">CPCC 100088</strain>
    </source>
</reference>
<dbReference type="InterPro" id="IPR004090">
    <property type="entry name" value="Chemotax_Me-accpt_rcpt"/>
</dbReference>
<keyword evidence="3" id="KW-0807">Transducer</keyword>
<dbReference type="CDD" id="cd11386">
    <property type="entry name" value="MCP_signal"/>
    <property type="match status" value="1"/>
</dbReference>
<dbReference type="InterPro" id="IPR003660">
    <property type="entry name" value="HAMP_dom"/>
</dbReference>
<gene>
    <name evidence="8" type="ORF">VSX56_14625</name>
</gene>
<dbReference type="PANTHER" id="PTHR43531:SF11">
    <property type="entry name" value="METHYL-ACCEPTING CHEMOTAXIS PROTEIN 3"/>
    <property type="match status" value="1"/>
</dbReference>
<dbReference type="Pfam" id="PF00015">
    <property type="entry name" value="MCPsignal"/>
    <property type="match status" value="1"/>
</dbReference>
<dbReference type="PANTHER" id="PTHR43531">
    <property type="entry name" value="PROTEIN ICFG"/>
    <property type="match status" value="1"/>
</dbReference>
<evidence type="ECO:0000256" key="1">
    <source>
        <dbReference type="ARBA" id="ARBA00022500"/>
    </source>
</evidence>